<reference evidence="6" key="1">
    <citation type="submission" date="2019-08" db="EMBL/GenBank/DDBJ databases">
        <authorList>
            <person name="Kucharzyk K."/>
            <person name="Murdoch R.W."/>
            <person name="Higgins S."/>
            <person name="Loffler F."/>
        </authorList>
    </citation>
    <scope>NUCLEOTIDE SEQUENCE</scope>
</reference>
<feature type="domain" description="Methyl-accepting transducer" evidence="5">
    <location>
        <begin position="306"/>
        <end position="542"/>
    </location>
</feature>
<dbReference type="Pfam" id="PF12729">
    <property type="entry name" value="4HB_MCP_1"/>
    <property type="match status" value="1"/>
</dbReference>
<evidence type="ECO:0000256" key="2">
    <source>
        <dbReference type="SAM" id="Coils"/>
    </source>
</evidence>
<evidence type="ECO:0000256" key="3">
    <source>
        <dbReference type="SAM" id="MobiDB-lite"/>
    </source>
</evidence>
<dbReference type="Gene3D" id="1.10.287.950">
    <property type="entry name" value="Methyl-accepting chemotaxis protein"/>
    <property type="match status" value="1"/>
</dbReference>
<sequence length="579" mass="62206">MKLSTKISTSMGLLTILMAGLTSYFIIQLSKLNDVSREISERQVPLMRLRGEINNAASEYRLTETLHVYSSNDQQMKEYEKIAKNWADMVAKDIKEINSLLITPAGKEAFQKYLTYRASYRESSSNTLTLSREHKTEQAMALLLGESATAYDNMSTAMSELTKLIEQRADHLSENASTAYETSRLIGIILAAASLSLSIVLTLLMVRNVLNQLGKDPGELDAIAQRVVDGDYNIDDGSKKIGVFGAIVNMVSALKGHIENAQRESENAKEQSAKAQAAMLQAEAAGQEAQRKTQAMLIAADKLEQAGNVISSASTELAAQIEQSDRGSAESAQRLSEAATAMQEMNATVQEVARNASTASNESMETRNKAQHGASIVEQSLQSIEGVRQISIELKGDMEQLNEHAQNITRIMGVISDIADQTNLLALNAAIEAARAGEAGRGFAVVADEVRKLAEKTMSSTADVSSAIEAIQESTQKSMASVDNAVEQVNSATELAGLSGQALQEIVTTVDTTADQVHAIATASEEQSAASEEINQSIAHVDNMVRQTAEAMSEAARAVSDLAAQAQGLTDLILDLKNA</sequence>
<dbReference type="PANTHER" id="PTHR32089">
    <property type="entry name" value="METHYL-ACCEPTING CHEMOTAXIS PROTEIN MCPB"/>
    <property type="match status" value="1"/>
</dbReference>
<accession>A0A644YSG7</accession>
<dbReference type="EMBL" id="VSSQ01005505">
    <property type="protein sequence ID" value="MPM29413.1"/>
    <property type="molecule type" value="Genomic_DNA"/>
</dbReference>
<feature type="transmembrane region" description="Helical" evidence="4">
    <location>
        <begin position="185"/>
        <end position="206"/>
    </location>
</feature>
<dbReference type="FunFam" id="1.10.287.950:FF:000001">
    <property type="entry name" value="Methyl-accepting chemotaxis sensory transducer"/>
    <property type="match status" value="1"/>
</dbReference>
<dbReference type="SUPFAM" id="SSF58104">
    <property type="entry name" value="Methyl-accepting chemotaxis protein (MCP) signaling domain"/>
    <property type="match status" value="1"/>
</dbReference>
<dbReference type="SMART" id="SM00283">
    <property type="entry name" value="MA"/>
    <property type="match status" value="1"/>
</dbReference>
<dbReference type="AlphaFoldDB" id="A0A644YSG7"/>
<proteinExistence type="predicted"/>
<comment type="caution">
    <text evidence="6">The sequence shown here is derived from an EMBL/GenBank/DDBJ whole genome shotgun (WGS) entry which is preliminary data.</text>
</comment>
<dbReference type="GO" id="GO:0007165">
    <property type="term" value="P:signal transduction"/>
    <property type="evidence" value="ECO:0007669"/>
    <property type="project" value="UniProtKB-KW"/>
</dbReference>
<evidence type="ECO:0000313" key="6">
    <source>
        <dbReference type="EMBL" id="MPM29413.1"/>
    </source>
</evidence>
<protein>
    <recommendedName>
        <fullName evidence="5">Methyl-accepting transducer domain-containing protein</fullName>
    </recommendedName>
</protein>
<feature type="transmembrane region" description="Helical" evidence="4">
    <location>
        <begin position="7"/>
        <end position="27"/>
    </location>
</feature>
<dbReference type="CDD" id="cd11386">
    <property type="entry name" value="MCP_signal"/>
    <property type="match status" value="1"/>
</dbReference>
<dbReference type="GO" id="GO:0016020">
    <property type="term" value="C:membrane"/>
    <property type="evidence" value="ECO:0007669"/>
    <property type="project" value="InterPro"/>
</dbReference>
<name>A0A644YSG7_9ZZZZ</name>
<dbReference type="Pfam" id="PF00015">
    <property type="entry name" value="MCPsignal"/>
    <property type="match status" value="1"/>
</dbReference>
<keyword evidence="1" id="KW-0807">Transducer</keyword>
<feature type="coiled-coil region" evidence="2">
    <location>
        <begin position="251"/>
        <end position="290"/>
    </location>
</feature>
<evidence type="ECO:0000256" key="4">
    <source>
        <dbReference type="SAM" id="Phobius"/>
    </source>
</evidence>
<dbReference type="InterPro" id="IPR024478">
    <property type="entry name" value="HlyB_4HB_MCP"/>
</dbReference>
<dbReference type="CDD" id="cd19411">
    <property type="entry name" value="MCP2201-like_sensor"/>
    <property type="match status" value="1"/>
</dbReference>
<dbReference type="InterPro" id="IPR004089">
    <property type="entry name" value="MCPsignal_dom"/>
</dbReference>
<feature type="region of interest" description="Disordered" evidence="3">
    <location>
        <begin position="355"/>
        <end position="376"/>
    </location>
</feature>
<keyword evidence="2" id="KW-0175">Coiled coil</keyword>
<dbReference type="PANTHER" id="PTHR32089:SF112">
    <property type="entry name" value="LYSOZYME-LIKE PROTEIN-RELATED"/>
    <property type="match status" value="1"/>
</dbReference>
<gene>
    <name evidence="6" type="ORF">SDC9_75953</name>
</gene>
<dbReference type="PROSITE" id="PS50111">
    <property type="entry name" value="CHEMOTAXIS_TRANSDUC_2"/>
    <property type="match status" value="1"/>
</dbReference>
<keyword evidence="4" id="KW-0812">Transmembrane</keyword>
<keyword evidence="4" id="KW-1133">Transmembrane helix</keyword>
<evidence type="ECO:0000256" key="1">
    <source>
        <dbReference type="ARBA" id="ARBA00023224"/>
    </source>
</evidence>
<dbReference type="InterPro" id="IPR047347">
    <property type="entry name" value="YvaQ-like_sensor"/>
</dbReference>
<evidence type="ECO:0000259" key="5">
    <source>
        <dbReference type="PROSITE" id="PS50111"/>
    </source>
</evidence>
<keyword evidence="4" id="KW-0472">Membrane</keyword>
<organism evidence="6">
    <name type="scientific">bioreactor metagenome</name>
    <dbReference type="NCBI Taxonomy" id="1076179"/>
    <lineage>
        <taxon>unclassified sequences</taxon>
        <taxon>metagenomes</taxon>
        <taxon>ecological metagenomes</taxon>
    </lineage>
</organism>